<sequence length="65" mass="6761">MAPTSLVPGNPQGTLQKAQQIGAAALVPVGSSSQDRAVALSANAFEAAARQELQRKTKQCFSLSY</sequence>
<accession>A0AA96GB82</accession>
<dbReference type="GO" id="GO:0008237">
    <property type="term" value="F:metallopeptidase activity"/>
    <property type="evidence" value="ECO:0007669"/>
    <property type="project" value="UniProtKB-KW"/>
</dbReference>
<keyword evidence="1" id="KW-0482">Metalloprotease</keyword>
<keyword evidence="1" id="KW-0378">Hydrolase</keyword>
<organism evidence="1 2">
    <name type="scientific">Candidatus Nitrospira allomarina</name>
    <dbReference type="NCBI Taxonomy" id="3020900"/>
    <lineage>
        <taxon>Bacteria</taxon>
        <taxon>Pseudomonadati</taxon>
        <taxon>Nitrospirota</taxon>
        <taxon>Nitrospiria</taxon>
        <taxon>Nitrospirales</taxon>
        <taxon>Nitrospiraceae</taxon>
        <taxon>Nitrospira</taxon>
    </lineage>
</organism>
<evidence type="ECO:0000313" key="2">
    <source>
        <dbReference type="Proteomes" id="UP001302719"/>
    </source>
</evidence>
<dbReference type="EMBL" id="CP116967">
    <property type="protein sequence ID" value="WNM58854.1"/>
    <property type="molecule type" value="Genomic_DNA"/>
</dbReference>
<protein>
    <submittedName>
        <fullName evidence="1">Metalloprotease CJM1_0395 family protein</fullName>
    </submittedName>
</protein>
<keyword evidence="1" id="KW-0645">Protease</keyword>
<dbReference type="AlphaFoldDB" id="A0AA96GB82"/>
<reference evidence="1 2" key="1">
    <citation type="submission" date="2023-01" db="EMBL/GenBank/DDBJ databases">
        <title>Cultivation and genomic characterization of new, ubiquitous marine nitrite-oxidizing bacteria from the Nitrospirales.</title>
        <authorList>
            <person name="Mueller A.J."/>
            <person name="Daebeler A."/>
            <person name="Herbold C.W."/>
            <person name="Kirkegaard R.H."/>
            <person name="Daims H."/>
        </authorList>
    </citation>
    <scope>NUCLEOTIDE SEQUENCE [LARGE SCALE GENOMIC DNA]</scope>
    <source>
        <strain evidence="1 2">VA</strain>
    </source>
</reference>
<dbReference type="InterPro" id="IPR021973">
    <property type="entry name" value="SprA-related"/>
</dbReference>
<dbReference type="RefSeq" id="WP_312645274.1">
    <property type="nucleotide sequence ID" value="NZ_CP116967.1"/>
</dbReference>
<gene>
    <name evidence="1" type="ORF">PP769_03545</name>
</gene>
<proteinExistence type="predicted"/>
<keyword evidence="2" id="KW-1185">Reference proteome</keyword>
<name>A0AA96GB82_9BACT</name>
<dbReference type="Proteomes" id="UP001302719">
    <property type="component" value="Chromosome"/>
</dbReference>
<evidence type="ECO:0000313" key="1">
    <source>
        <dbReference type="EMBL" id="WNM58854.1"/>
    </source>
</evidence>
<dbReference type="KEGG" id="nall:PP769_03545"/>
<dbReference type="Pfam" id="PF12118">
    <property type="entry name" value="SprA-related"/>
    <property type="match status" value="1"/>
</dbReference>